<sequence length="291" mass="33198">MAEVYASHPSTIQCQYGGRGIWDGSAKVTALFERAIRIGGNRTNLVDPEKFFRFIWFKLKLNQIVQTLQSFDKIQSSIDALRQHLVASTPVRLHMVIDTPASLHKCLNAARAVVVVNERIRDHTRSRCNYKPSERHARMDRQCIQWGSSSSESCPGQFDRDDVNIRTSMSFDEKWSNKHRAREDGNTKHYFNSEGRLDGSLMQSPRGGVQTAKAKTRCEGLEDIACESARASQRSKDERGKETHRRAAPYLRIAGRLLEERVSKCVKGEKKRCTLGDRHIALWRIAIDQKV</sequence>
<feature type="region of interest" description="Disordered" evidence="1">
    <location>
        <begin position="186"/>
        <end position="207"/>
    </location>
</feature>
<reference evidence="2" key="1">
    <citation type="submission" date="2023-03" db="EMBL/GenBank/DDBJ databases">
        <title>Massive genome expansion in bonnet fungi (Mycena s.s.) driven by repeated elements and novel gene families across ecological guilds.</title>
        <authorList>
            <consortium name="Lawrence Berkeley National Laboratory"/>
            <person name="Harder C.B."/>
            <person name="Miyauchi S."/>
            <person name="Viragh M."/>
            <person name="Kuo A."/>
            <person name="Thoen E."/>
            <person name="Andreopoulos B."/>
            <person name="Lu D."/>
            <person name="Skrede I."/>
            <person name="Drula E."/>
            <person name="Henrissat B."/>
            <person name="Morin E."/>
            <person name="Kohler A."/>
            <person name="Barry K."/>
            <person name="LaButti K."/>
            <person name="Morin E."/>
            <person name="Salamov A."/>
            <person name="Lipzen A."/>
            <person name="Mereny Z."/>
            <person name="Hegedus B."/>
            <person name="Baldrian P."/>
            <person name="Stursova M."/>
            <person name="Weitz H."/>
            <person name="Taylor A."/>
            <person name="Grigoriev I.V."/>
            <person name="Nagy L.G."/>
            <person name="Martin F."/>
            <person name="Kauserud H."/>
        </authorList>
    </citation>
    <scope>NUCLEOTIDE SEQUENCE</scope>
    <source>
        <strain evidence="2">CBHHK188m</strain>
    </source>
</reference>
<keyword evidence="3" id="KW-1185">Reference proteome</keyword>
<dbReference type="Proteomes" id="UP001215280">
    <property type="component" value="Unassembled WGS sequence"/>
</dbReference>
<gene>
    <name evidence="2" type="ORF">DFH07DRAFT_993463</name>
</gene>
<name>A0AAD7JVP9_9AGAR</name>
<comment type="caution">
    <text evidence="2">The sequence shown here is derived from an EMBL/GenBank/DDBJ whole genome shotgun (WGS) entry which is preliminary data.</text>
</comment>
<proteinExistence type="predicted"/>
<evidence type="ECO:0000313" key="3">
    <source>
        <dbReference type="Proteomes" id="UP001215280"/>
    </source>
</evidence>
<dbReference type="AlphaFoldDB" id="A0AAD7JVP9"/>
<organism evidence="2 3">
    <name type="scientific">Mycena maculata</name>
    <dbReference type="NCBI Taxonomy" id="230809"/>
    <lineage>
        <taxon>Eukaryota</taxon>
        <taxon>Fungi</taxon>
        <taxon>Dikarya</taxon>
        <taxon>Basidiomycota</taxon>
        <taxon>Agaricomycotina</taxon>
        <taxon>Agaricomycetes</taxon>
        <taxon>Agaricomycetidae</taxon>
        <taxon>Agaricales</taxon>
        <taxon>Marasmiineae</taxon>
        <taxon>Mycenaceae</taxon>
        <taxon>Mycena</taxon>
    </lineage>
</organism>
<evidence type="ECO:0000256" key="1">
    <source>
        <dbReference type="SAM" id="MobiDB-lite"/>
    </source>
</evidence>
<dbReference type="EMBL" id="JARJLG010000019">
    <property type="protein sequence ID" value="KAJ7772639.1"/>
    <property type="molecule type" value="Genomic_DNA"/>
</dbReference>
<evidence type="ECO:0000313" key="2">
    <source>
        <dbReference type="EMBL" id="KAJ7772639.1"/>
    </source>
</evidence>
<accession>A0AAD7JVP9</accession>
<protein>
    <submittedName>
        <fullName evidence="2">Uncharacterized protein</fullName>
    </submittedName>
</protein>